<gene>
    <name evidence="4" type="ORF">BDA96_03G465400</name>
</gene>
<organism evidence="4 5">
    <name type="scientific">Sorghum bicolor</name>
    <name type="common">Sorghum</name>
    <name type="synonym">Sorghum vulgare</name>
    <dbReference type="NCBI Taxonomy" id="4558"/>
    <lineage>
        <taxon>Eukaryota</taxon>
        <taxon>Viridiplantae</taxon>
        <taxon>Streptophyta</taxon>
        <taxon>Embryophyta</taxon>
        <taxon>Tracheophyta</taxon>
        <taxon>Spermatophyta</taxon>
        <taxon>Magnoliopsida</taxon>
        <taxon>Liliopsida</taxon>
        <taxon>Poales</taxon>
        <taxon>Poaceae</taxon>
        <taxon>PACMAD clade</taxon>
        <taxon>Panicoideae</taxon>
        <taxon>Andropogonodae</taxon>
        <taxon>Andropogoneae</taxon>
        <taxon>Sorghinae</taxon>
        <taxon>Sorghum</taxon>
    </lineage>
</organism>
<evidence type="ECO:0000259" key="3">
    <source>
        <dbReference type="PROSITE" id="PS50102"/>
    </source>
</evidence>
<dbReference type="InterPro" id="IPR035979">
    <property type="entry name" value="RBD_domain_sf"/>
</dbReference>
<evidence type="ECO:0000313" key="4">
    <source>
        <dbReference type="EMBL" id="KAG0541082.1"/>
    </source>
</evidence>
<dbReference type="SMART" id="SM00360">
    <property type="entry name" value="RRM"/>
    <property type="match status" value="1"/>
</dbReference>
<evidence type="ECO:0000313" key="5">
    <source>
        <dbReference type="Proteomes" id="UP000807115"/>
    </source>
</evidence>
<dbReference type="InterPro" id="IPR000504">
    <property type="entry name" value="RRM_dom"/>
</dbReference>
<sequence length="338" mass="34636">MSQAMSGGGGGGGGGGAGQFGDTTFTKVFVGGLAWETHKEGMRAYFQQFGDILEAVVITDKNTGRSKGYGFVTFREPEAALRACIDPYPVIDGRRANCNLAYLGVNKSKTALLPSYLQPYAHVYGGGGGSNNMRATMKSFQTAGAGGASLMSFVPAADHGIQQGIPTYSVYAGYSPYISDYGYPLSYYQPYAGLQQGAQLQQYAILGGGGATATAPAGLTMAPEAANPSALYPYFQYAPAAAMAAGGYGMVQYPQLYQYAAAAAVGGTTAATTLAAVAGGLQQYGGAVAFTPNSIAQAGMTMSLTSPTLAAPTAQQYYSRLVPSPLAAAATDQKPSLA</sequence>
<accession>A0A921RJ36</accession>
<dbReference type="CDD" id="cd12384">
    <property type="entry name" value="RRM_RBM24_RBM38_like"/>
    <property type="match status" value="1"/>
</dbReference>
<dbReference type="EMBL" id="CM027682">
    <property type="protein sequence ID" value="KAG0541082.1"/>
    <property type="molecule type" value="Genomic_DNA"/>
</dbReference>
<protein>
    <recommendedName>
        <fullName evidence="3">RRM domain-containing protein</fullName>
    </recommendedName>
</protein>
<proteinExistence type="predicted"/>
<dbReference type="Gramene" id="EES02078">
    <property type="protein sequence ID" value="EES02078"/>
    <property type="gene ID" value="SORBI_3003G432900"/>
</dbReference>
<keyword evidence="1 2" id="KW-0694">RNA-binding</keyword>
<dbReference type="SUPFAM" id="SSF54928">
    <property type="entry name" value="RNA-binding domain, RBD"/>
    <property type="match status" value="1"/>
</dbReference>
<dbReference type="Gene3D" id="3.30.70.330">
    <property type="match status" value="1"/>
</dbReference>
<feature type="domain" description="RRM" evidence="3">
    <location>
        <begin position="26"/>
        <end position="110"/>
    </location>
</feature>
<evidence type="ECO:0000256" key="1">
    <source>
        <dbReference type="ARBA" id="ARBA00022884"/>
    </source>
</evidence>
<dbReference type="Pfam" id="PF00076">
    <property type="entry name" value="RRM_1"/>
    <property type="match status" value="1"/>
</dbReference>
<dbReference type="OMA" id="RFRIMTS"/>
<reference evidence="4" key="1">
    <citation type="journal article" date="2019" name="BMC Genomics">
        <title>A new reference genome for Sorghum bicolor reveals high levels of sequence similarity between sweet and grain genotypes: implications for the genetics of sugar metabolism.</title>
        <authorList>
            <person name="Cooper E.A."/>
            <person name="Brenton Z.W."/>
            <person name="Flinn B.S."/>
            <person name="Jenkins J."/>
            <person name="Shu S."/>
            <person name="Flowers D."/>
            <person name="Luo F."/>
            <person name="Wang Y."/>
            <person name="Xia P."/>
            <person name="Barry K."/>
            <person name="Daum C."/>
            <person name="Lipzen A."/>
            <person name="Yoshinaga Y."/>
            <person name="Schmutz J."/>
            <person name="Saski C."/>
            <person name="Vermerris W."/>
            <person name="Kresovich S."/>
        </authorList>
    </citation>
    <scope>NUCLEOTIDE SEQUENCE</scope>
</reference>
<comment type="caution">
    <text evidence="4">The sequence shown here is derived from an EMBL/GenBank/DDBJ whole genome shotgun (WGS) entry which is preliminary data.</text>
</comment>
<dbReference type="OrthoDB" id="439808at2759"/>
<dbReference type="AlphaFoldDB" id="A0A921RJ36"/>
<evidence type="ECO:0000256" key="2">
    <source>
        <dbReference type="PROSITE-ProRule" id="PRU00176"/>
    </source>
</evidence>
<dbReference type="Proteomes" id="UP000807115">
    <property type="component" value="Chromosome 3"/>
</dbReference>
<dbReference type="GO" id="GO:0003723">
    <property type="term" value="F:RNA binding"/>
    <property type="evidence" value="ECO:0007669"/>
    <property type="project" value="UniProtKB-UniRule"/>
</dbReference>
<dbReference type="InterPro" id="IPR012677">
    <property type="entry name" value="Nucleotide-bd_a/b_plait_sf"/>
</dbReference>
<dbReference type="PANTHER" id="PTHR11176:SF21">
    <property type="entry name" value="OS01G0958500 PROTEIN"/>
    <property type="match status" value="1"/>
</dbReference>
<reference evidence="4" key="2">
    <citation type="submission" date="2020-10" db="EMBL/GenBank/DDBJ databases">
        <authorList>
            <person name="Cooper E.A."/>
            <person name="Brenton Z.W."/>
            <person name="Flinn B.S."/>
            <person name="Jenkins J."/>
            <person name="Shu S."/>
            <person name="Flowers D."/>
            <person name="Luo F."/>
            <person name="Wang Y."/>
            <person name="Xia P."/>
            <person name="Barry K."/>
            <person name="Daum C."/>
            <person name="Lipzen A."/>
            <person name="Yoshinaga Y."/>
            <person name="Schmutz J."/>
            <person name="Saski C."/>
            <person name="Vermerris W."/>
            <person name="Kresovich S."/>
        </authorList>
    </citation>
    <scope>NUCLEOTIDE SEQUENCE</scope>
</reference>
<dbReference type="PANTHER" id="PTHR11176">
    <property type="entry name" value="BOULE-RELATED"/>
    <property type="match status" value="1"/>
</dbReference>
<dbReference type="FunFam" id="3.30.70.330:FF:000250">
    <property type="entry name" value="RNA-binding (RRM/RBD/RNP motifs) family protein"/>
    <property type="match status" value="1"/>
</dbReference>
<dbReference type="PROSITE" id="PS50102">
    <property type="entry name" value="RRM"/>
    <property type="match status" value="1"/>
</dbReference>
<name>A0A921RJ36_SORBI</name>